<feature type="compositionally biased region" description="Basic and acidic residues" evidence="2">
    <location>
        <begin position="125"/>
        <end position="136"/>
    </location>
</feature>
<feature type="domain" description="RNA-binding S4" evidence="3">
    <location>
        <begin position="12"/>
        <end position="73"/>
    </location>
</feature>
<dbReference type="SUPFAM" id="SSF55174">
    <property type="entry name" value="Alpha-L RNA-binding motif"/>
    <property type="match status" value="1"/>
</dbReference>
<dbReference type="Proteomes" id="UP000033608">
    <property type="component" value="Unassembled WGS sequence"/>
</dbReference>
<feature type="region of interest" description="Disordered" evidence="2">
    <location>
        <begin position="94"/>
        <end position="136"/>
    </location>
</feature>
<accession>A0A0F5LNG3</accession>
<dbReference type="SMART" id="SM00363">
    <property type="entry name" value="S4"/>
    <property type="match status" value="1"/>
</dbReference>
<dbReference type="PATRIC" id="fig|1121477.3.peg.3781"/>
<dbReference type="Proteomes" id="UP000184533">
    <property type="component" value="Unassembled WGS sequence"/>
</dbReference>
<evidence type="ECO:0000259" key="3">
    <source>
        <dbReference type="SMART" id="SM00363"/>
    </source>
</evidence>
<evidence type="ECO:0000256" key="2">
    <source>
        <dbReference type="SAM" id="MobiDB-lite"/>
    </source>
</evidence>
<dbReference type="Gene3D" id="3.10.290.10">
    <property type="entry name" value="RNA-binding S4 domain"/>
    <property type="match status" value="1"/>
</dbReference>
<dbReference type="EMBL" id="LAJF01000088">
    <property type="protein sequence ID" value="KKB83868.1"/>
    <property type="molecule type" value="Genomic_DNA"/>
</dbReference>
<evidence type="ECO:0000313" key="6">
    <source>
        <dbReference type="Proteomes" id="UP000033608"/>
    </source>
</evidence>
<dbReference type="PROSITE" id="PS50889">
    <property type="entry name" value="S4"/>
    <property type="match status" value="1"/>
</dbReference>
<gene>
    <name evidence="5" type="ORF">SAMN02745223_04007</name>
    <name evidence="4" type="ORF">VW29_13130</name>
</gene>
<dbReference type="GO" id="GO:0003723">
    <property type="term" value="F:RNA binding"/>
    <property type="evidence" value="ECO:0007669"/>
    <property type="project" value="UniProtKB-KW"/>
</dbReference>
<sequence length="136" mass="15250">MAGPVPPAPRKERLDRFLFFSRAIKSRTLAQKVIETGAIRVNSERMIASDHKVGAGDVLTMAVHNRIIVWKILDCGTRRGPASEAMTLYEDLSPPVLPREERSPYDAAIAERDPGSGRPTKRERRLTDKLRDGDEE</sequence>
<dbReference type="RefSeq" id="WP_046135728.1">
    <property type="nucleotide sequence ID" value="NZ_FQVC01000019.1"/>
</dbReference>
<dbReference type="InterPro" id="IPR002942">
    <property type="entry name" value="S4_RNA-bd"/>
</dbReference>
<evidence type="ECO:0000313" key="5">
    <source>
        <dbReference type="EMBL" id="SHF96198.1"/>
    </source>
</evidence>
<evidence type="ECO:0000256" key="1">
    <source>
        <dbReference type="PROSITE-ProRule" id="PRU00182"/>
    </source>
</evidence>
<name>A0A0F5LNG3_9HYPH</name>
<reference evidence="5 7" key="2">
    <citation type="submission" date="2016-11" db="EMBL/GenBank/DDBJ databases">
        <authorList>
            <person name="Jaros S."/>
            <person name="Januszkiewicz K."/>
            <person name="Wedrychowicz H."/>
        </authorList>
    </citation>
    <scope>NUCLEOTIDE SEQUENCE [LARGE SCALE GENOMIC DNA]</scope>
    <source>
        <strain evidence="5 7">DSM 17137</strain>
    </source>
</reference>
<dbReference type="AlphaFoldDB" id="A0A0F5LNG3"/>
<keyword evidence="5" id="KW-0346">Stress response</keyword>
<keyword evidence="1" id="KW-0694">RNA-binding</keyword>
<keyword evidence="6" id="KW-1185">Reference proteome</keyword>
<dbReference type="Pfam" id="PF01479">
    <property type="entry name" value="S4"/>
    <property type="match status" value="1"/>
</dbReference>
<dbReference type="EMBL" id="FQVC01000019">
    <property type="protein sequence ID" value="SHF96198.1"/>
    <property type="molecule type" value="Genomic_DNA"/>
</dbReference>
<feature type="compositionally biased region" description="Basic and acidic residues" evidence="2">
    <location>
        <begin position="98"/>
        <end position="115"/>
    </location>
</feature>
<evidence type="ECO:0000313" key="4">
    <source>
        <dbReference type="EMBL" id="KKB83868.1"/>
    </source>
</evidence>
<dbReference type="InterPro" id="IPR036986">
    <property type="entry name" value="S4_RNA-bd_sf"/>
</dbReference>
<dbReference type="OrthoDB" id="9797176at2"/>
<organism evidence="4 6">
    <name type="scientific">Devosia limi DSM 17137</name>
    <dbReference type="NCBI Taxonomy" id="1121477"/>
    <lineage>
        <taxon>Bacteria</taxon>
        <taxon>Pseudomonadati</taxon>
        <taxon>Pseudomonadota</taxon>
        <taxon>Alphaproteobacteria</taxon>
        <taxon>Hyphomicrobiales</taxon>
        <taxon>Devosiaceae</taxon>
        <taxon>Devosia</taxon>
    </lineage>
</organism>
<reference evidence="4 6" key="1">
    <citation type="submission" date="2015-03" db="EMBL/GenBank/DDBJ databases">
        <authorList>
            <person name="Hassan Y.I."/>
            <person name="Lepp D."/>
            <person name="Zhou T."/>
        </authorList>
    </citation>
    <scope>NUCLEOTIDE SEQUENCE [LARGE SCALE GENOMIC DNA]</scope>
    <source>
        <strain evidence="4 6">DSM 17137</strain>
    </source>
</reference>
<evidence type="ECO:0000313" key="7">
    <source>
        <dbReference type="Proteomes" id="UP000184533"/>
    </source>
</evidence>
<dbReference type="STRING" id="1121477.SAMN02745223_04007"/>
<dbReference type="CDD" id="cd00165">
    <property type="entry name" value="S4"/>
    <property type="match status" value="1"/>
</dbReference>
<proteinExistence type="predicted"/>
<protein>
    <submittedName>
        <fullName evidence="5">Ribosome-associated heat shock protein Hsp15</fullName>
    </submittedName>
</protein>